<dbReference type="Pfam" id="PF07575">
    <property type="entry name" value="Nucleopor_Nup85"/>
    <property type="match status" value="1"/>
</dbReference>
<evidence type="ECO:0000256" key="8">
    <source>
        <dbReference type="ARBA" id="ARBA00023242"/>
    </source>
</evidence>
<dbReference type="GO" id="GO:0045893">
    <property type="term" value="P:positive regulation of DNA-templated transcription"/>
    <property type="evidence" value="ECO:0007669"/>
    <property type="project" value="TreeGrafter"/>
</dbReference>
<evidence type="ECO:0000256" key="1">
    <source>
        <dbReference type="ARBA" id="ARBA00004567"/>
    </source>
</evidence>
<organism evidence="11 12">
    <name type="scientific">Mytilus coruscus</name>
    <name type="common">Sea mussel</name>
    <dbReference type="NCBI Taxonomy" id="42192"/>
    <lineage>
        <taxon>Eukaryota</taxon>
        <taxon>Metazoa</taxon>
        <taxon>Spiralia</taxon>
        <taxon>Lophotrochozoa</taxon>
        <taxon>Mollusca</taxon>
        <taxon>Bivalvia</taxon>
        <taxon>Autobranchia</taxon>
        <taxon>Pteriomorphia</taxon>
        <taxon>Mytilida</taxon>
        <taxon>Mytiloidea</taxon>
        <taxon>Mytilidae</taxon>
        <taxon>Mytilinae</taxon>
        <taxon>Mytilus</taxon>
    </lineage>
</organism>
<dbReference type="GO" id="GO:0031965">
    <property type="term" value="C:nuclear membrane"/>
    <property type="evidence" value="ECO:0007669"/>
    <property type="project" value="UniProtKB-UniRule"/>
</dbReference>
<comment type="subcellular location">
    <subcellularLocation>
        <location evidence="1 9">Nucleus</location>
        <location evidence="1 9">Nuclear pore complex</location>
    </subcellularLocation>
</comment>
<dbReference type="InterPro" id="IPR005135">
    <property type="entry name" value="Endo/exonuclease/phosphatase"/>
</dbReference>
<comment type="similarity">
    <text evidence="2 9">Belongs to the nucleoporin Nup85 family.</text>
</comment>
<dbReference type="OrthoDB" id="17644at2759"/>
<keyword evidence="4 9" id="KW-0509">mRNA transport</keyword>
<keyword evidence="9" id="KW-0472">Membrane</keyword>
<keyword evidence="12" id="KW-1185">Reference proteome</keyword>
<evidence type="ECO:0000256" key="4">
    <source>
        <dbReference type="ARBA" id="ARBA00022816"/>
    </source>
</evidence>
<evidence type="ECO:0000256" key="2">
    <source>
        <dbReference type="ARBA" id="ARBA00005573"/>
    </source>
</evidence>
<dbReference type="InterPro" id="IPR036691">
    <property type="entry name" value="Endo/exonu/phosph_ase_sf"/>
</dbReference>
<evidence type="ECO:0000256" key="3">
    <source>
        <dbReference type="ARBA" id="ARBA00022448"/>
    </source>
</evidence>
<dbReference type="GO" id="GO:0017056">
    <property type="term" value="F:structural constituent of nuclear pore"/>
    <property type="evidence" value="ECO:0007669"/>
    <property type="project" value="TreeGrafter"/>
</dbReference>
<comment type="function">
    <text evidence="9">Functions as a component of the nuclear pore complex (NPC).</text>
</comment>
<dbReference type="GO" id="GO:0031080">
    <property type="term" value="C:nuclear pore outer ring"/>
    <property type="evidence" value="ECO:0007669"/>
    <property type="project" value="TreeGrafter"/>
</dbReference>
<evidence type="ECO:0000256" key="9">
    <source>
        <dbReference type="RuleBase" id="RU365073"/>
    </source>
</evidence>
<reference evidence="11 12" key="1">
    <citation type="submission" date="2020-06" db="EMBL/GenBank/DDBJ databases">
        <authorList>
            <person name="Li R."/>
            <person name="Bekaert M."/>
        </authorList>
    </citation>
    <scope>NUCLEOTIDE SEQUENCE [LARGE SCALE GENOMIC DNA]</scope>
    <source>
        <strain evidence="12">wild</strain>
    </source>
</reference>
<accession>A0A6J8B2D4</accession>
<evidence type="ECO:0000256" key="7">
    <source>
        <dbReference type="ARBA" id="ARBA00023132"/>
    </source>
</evidence>
<dbReference type="Proteomes" id="UP000507470">
    <property type="component" value="Unassembled WGS sequence"/>
</dbReference>
<evidence type="ECO:0000259" key="10">
    <source>
        <dbReference type="Pfam" id="PF14529"/>
    </source>
</evidence>
<comment type="subunit">
    <text evidence="9">Component of the nuclear pore complex (NPC).</text>
</comment>
<sequence length="887" mass="102667">MAEREKVFCQTIYDPACSAGLQSTWGFGNQLFVFPGRKPTLYPENQLHCRRLQEIREVRWDIDLYHPVMRKLVNESHNIFVMLQKHAAEKAVGGSIHPLILKSSRQYIAVLIAYSDELKKLADATIDEDKKENYLDLLRLLKMSELIWSLCEILFLDSPAGGLVITQLLDWIRIHFTDEETILQILQEERPDCHQFYWDTVYRLVLQGQIDHARRLLSKHTAAYSDNFQSIDDLLKRMPIFSQMSRGHSVAEFDMKWRHWQDDAQRRLEEQEFAGNKQLRTICRILAGEEAVFTELQDICGTWYHMLVSKMLYQHPTVKAIDLQYYVQSCLDVYRNSQQRLGELDNILLVALEFDIHQVIKESSSMFSNWWFVAHLTDLLQHCGQLEAHKLQYGSNLREFLLLDYASSLMSNKSLWVVGVSYLDHCLEFGRHYLENFIENMPIETERKAQKLLNICKERNMTEQARSICKVVGMRHLNNKRLGAALTWFLRSKDVAFATVIAEKFLLEYSESGSFTNLDLIDNLGPSMLLSNRLTFLGKYREFHKLYEDGDFFAAGSLLLSLLDSRLAPKEFWLTLLKDAIPLLEARELIFSSSDTYQLMHCLEELTKEFDVMKQKDGKRRAFSEHEKEKLGLLKLGLTRNLSRAIVTEELFNVYRSDRPPNKNNQSHGGVLIAINKELISTEVSELKTDCEIVWSQINMTGSKNLLIGAYYRPSSNKGTSLQQLELSLSRINQSSNTNIMIGGDFNLGHIDWSIPQVIPGKPDAEHHNKLLELLENFNLQQIVNTPTRKERILDLILVNNPTTVNKVNTLPPLGLSDHDIVYIETDTWLRKVRQHPRKILKYDKANWENIEADLQKTLEELTVMNNNNNSTINEITEGGDLLSLLH</sequence>
<feature type="domain" description="Endonuclease/exonuclease/phosphatase" evidence="10">
    <location>
        <begin position="708"/>
        <end position="822"/>
    </location>
</feature>
<proteinExistence type="inferred from homology"/>
<evidence type="ECO:0000313" key="11">
    <source>
        <dbReference type="EMBL" id="CAC5377673.1"/>
    </source>
</evidence>
<dbReference type="GO" id="GO:0006606">
    <property type="term" value="P:protein import into nucleus"/>
    <property type="evidence" value="ECO:0007669"/>
    <property type="project" value="TreeGrafter"/>
</dbReference>
<dbReference type="SUPFAM" id="SSF56219">
    <property type="entry name" value="DNase I-like"/>
    <property type="match status" value="1"/>
</dbReference>
<dbReference type="InterPro" id="IPR011502">
    <property type="entry name" value="Nucleoporin_Nup85"/>
</dbReference>
<keyword evidence="3 9" id="KW-0813">Transport</keyword>
<keyword evidence="6 9" id="KW-0811">Translocation</keyword>
<evidence type="ECO:0000256" key="6">
    <source>
        <dbReference type="ARBA" id="ARBA00023010"/>
    </source>
</evidence>
<dbReference type="EMBL" id="CACVKT020002382">
    <property type="protein sequence ID" value="CAC5377673.1"/>
    <property type="molecule type" value="Genomic_DNA"/>
</dbReference>
<gene>
    <name evidence="11" type="ORF">MCOR_13965</name>
</gene>
<keyword evidence="7 9" id="KW-0906">Nuclear pore complex</keyword>
<dbReference type="Pfam" id="PF14529">
    <property type="entry name" value="Exo_endo_phos_2"/>
    <property type="match status" value="1"/>
</dbReference>
<dbReference type="Gene3D" id="3.60.10.10">
    <property type="entry name" value="Endonuclease/exonuclease/phosphatase"/>
    <property type="match status" value="1"/>
</dbReference>
<dbReference type="PANTHER" id="PTHR13373">
    <property type="entry name" value="FROUNT PROTEIN-RELATED"/>
    <property type="match status" value="1"/>
</dbReference>
<dbReference type="GO" id="GO:0006406">
    <property type="term" value="P:mRNA export from nucleus"/>
    <property type="evidence" value="ECO:0007669"/>
    <property type="project" value="TreeGrafter"/>
</dbReference>
<keyword evidence="5 9" id="KW-0653">Protein transport</keyword>
<protein>
    <recommendedName>
        <fullName evidence="9">Nuclear pore complex protein Nup85</fullName>
    </recommendedName>
</protein>
<evidence type="ECO:0000313" key="12">
    <source>
        <dbReference type="Proteomes" id="UP000507470"/>
    </source>
</evidence>
<name>A0A6J8B2D4_MYTCO</name>
<dbReference type="AlphaFoldDB" id="A0A6J8B2D4"/>
<dbReference type="PANTHER" id="PTHR13373:SF21">
    <property type="entry name" value="NUCLEAR PORE COMPLEX PROTEIN NUP85"/>
    <property type="match status" value="1"/>
</dbReference>
<evidence type="ECO:0000256" key="5">
    <source>
        <dbReference type="ARBA" id="ARBA00022927"/>
    </source>
</evidence>
<keyword evidence="8 9" id="KW-0539">Nucleus</keyword>
<dbReference type="GO" id="GO:0003824">
    <property type="term" value="F:catalytic activity"/>
    <property type="evidence" value="ECO:0007669"/>
    <property type="project" value="InterPro"/>
</dbReference>